<keyword evidence="1" id="KW-0812">Transmembrane</keyword>
<dbReference type="AlphaFoldDB" id="A0A3M7TWG4"/>
<dbReference type="Proteomes" id="UP000278746">
    <property type="component" value="Unassembled WGS sequence"/>
</dbReference>
<comment type="caution">
    <text evidence="2">The sequence shown here is derived from an EMBL/GenBank/DDBJ whole genome shotgun (WGS) entry which is preliminary data.</text>
</comment>
<feature type="transmembrane region" description="Helical" evidence="1">
    <location>
        <begin position="71"/>
        <end position="87"/>
    </location>
</feature>
<evidence type="ECO:0000256" key="1">
    <source>
        <dbReference type="SAM" id="Phobius"/>
    </source>
</evidence>
<reference evidence="2 3" key="1">
    <citation type="submission" date="2018-10" db="EMBL/GenBank/DDBJ databases">
        <title>Bacillus Keqinensis sp. nov., a moderately halophilic bacterium isolated from a saline-alkaline lake.</title>
        <authorList>
            <person name="Wang H."/>
        </authorList>
    </citation>
    <scope>NUCLEOTIDE SEQUENCE [LARGE SCALE GENOMIC DNA]</scope>
    <source>
        <strain evidence="2 3">KQ-3</strain>
    </source>
</reference>
<keyword evidence="3" id="KW-1185">Reference proteome</keyword>
<evidence type="ECO:0000313" key="3">
    <source>
        <dbReference type="Proteomes" id="UP000278746"/>
    </source>
</evidence>
<protein>
    <submittedName>
        <fullName evidence="2">Uncharacterized protein</fullName>
    </submittedName>
</protein>
<sequence length="93" mass="10658">MSRPECLIVRGYDKINALVKKGVIVMLKDILRPVPMWVFKVLIGIFAAAMVINSIYHYIQTGETGADVFMHWYFFIPLMVVLILAAVKEKEDK</sequence>
<dbReference type="EMBL" id="RHIB01000001">
    <property type="protein sequence ID" value="RNA69918.1"/>
    <property type="molecule type" value="Genomic_DNA"/>
</dbReference>
<feature type="transmembrane region" description="Helical" evidence="1">
    <location>
        <begin position="37"/>
        <end position="59"/>
    </location>
</feature>
<organism evidence="2 3">
    <name type="scientific">Alteribacter keqinensis</name>
    <dbReference type="NCBI Taxonomy" id="2483800"/>
    <lineage>
        <taxon>Bacteria</taxon>
        <taxon>Bacillati</taxon>
        <taxon>Bacillota</taxon>
        <taxon>Bacilli</taxon>
        <taxon>Bacillales</taxon>
        <taxon>Bacillaceae</taxon>
        <taxon>Alteribacter</taxon>
    </lineage>
</organism>
<evidence type="ECO:0000313" key="2">
    <source>
        <dbReference type="EMBL" id="RNA69918.1"/>
    </source>
</evidence>
<keyword evidence="1" id="KW-0472">Membrane</keyword>
<gene>
    <name evidence="2" type="ORF">EBO34_08300</name>
</gene>
<keyword evidence="1" id="KW-1133">Transmembrane helix</keyword>
<accession>A0A3M7TWG4</accession>
<name>A0A3M7TWG4_9BACI</name>
<proteinExistence type="predicted"/>